<protein>
    <submittedName>
        <fullName evidence="1">Uncharacterized protein</fullName>
    </submittedName>
</protein>
<dbReference type="EnsemblPlants" id="AVESA.00010b.r2.2AG0259120.2">
    <property type="protein sequence ID" value="AVESA.00010b.r2.2AG0259120.2.CDS"/>
    <property type="gene ID" value="AVESA.00010b.r2.2AG0259120"/>
</dbReference>
<reference evidence="1" key="1">
    <citation type="submission" date="2021-05" db="EMBL/GenBank/DDBJ databases">
        <authorList>
            <person name="Scholz U."/>
            <person name="Mascher M."/>
            <person name="Fiebig A."/>
        </authorList>
    </citation>
    <scope>NUCLEOTIDE SEQUENCE [LARGE SCALE GENOMIC DNA]</scope>
</reference>
<proteinExistence type="predicted"/>
<evidence type="ECO:0000313" key="1">
    <source>
        <dbReference type="EnsemblPlants" id="AVESA.00010b.r2.2AG0259120.2.CDS"/>
    </source>
</evidence>
<reference evidence="1" key="2">
    <citation type="submission" date="2025-09" db="UniProtKB">
        <authorList>
            <consortium name="EnsemblPlants"/>
        </authorList>
    </citation>
    <scope>IDENTIFICATION</scope>
</reference>
<name>A0ACD5UIR3_AVESA</name>
<organism evidence="1 2">
    <name type="scientific">Avena sativa</name>
    <name type="common">Oat</name>
    <dbReference type="NCBI Taxonomy" id="4498"/>
    <lineage>
        <taxon>Eukaryota</taxon>
        <taxon>Viridiplantae</taxon>
        <taxon>Streptophyta</taxon>
        <taxon>Embryophyta</taxon>
        <taxon>Tracheophyta</taxon>
        <taxon>Spermatophyta</taxon>
        <taxon>Magnoliopsida</taxon>
        <taxon>Liliopsida</taxon>
        <taxon>Poales</taxon>
        <taxon>Poaceae</taxon>
        <taxon>BOP clade</taxon>
        <taxon>Pooideae</taxon>
        <taxon>Poodae</taxon>
        <taxon>Poeae</taxon>
        <taxon>Poeae Chloroplast Group 1 (Aveneae type)</taxon>
        <taxon>Aveninae</taxon>
        <taxon>Avena</taxon>
    </lineage>
</organism>
<sequence>MAGHGKELVAAEADKFPVGLRVLAVDDDPLYLRALETLLRHCRYQPTMVMHARKALEMLREGGDDQFDLVITDVHMPDMDGFELLDLIRLELDNLPVILLSADGDNDTVNKGIAHGACGYLVKPVRIMELKNIWQHVARKNLGAMNNNSRDNDDVDPRVVQPVIAEGEQGGAKGKKCSKKSKNDGHGSDENKESMSTQKKPRVSWTGELQRRFLKIVNRLGGADKAYPNTILQLMKVDDLTRGSVASHLQNYRINLKKAADERRKSSARRKSSSGMNMNRQGSPSDHHEHQRGPHGVPIQSRNGAMGVVGHGGSTLRNTMPRVPDTTRPHASGPHVNSLAKIPDHTMLNAFSASSHSDKEDADSLREKLLEASNLEPSSHPAGNSFATMPNSGMLEHVNQFPVKHSVVDARRNAQFPCHVGTSSNPWQNLASPNFPGHTDGAPLFTSSQVPSFEASPGKVPTHNIPLAGFGEQMAPFNMESNFSPITQMVNCGSTSSLLPNLQMVSSVAPPSHQMVNGGSISFALPDIQDNPVAPTQIHNGGDASGILHGLVNEEVAEDQPNYNNPFFVDGCFSTMHNQDFTGDVFFGGEY</sequence>
<evidence type="ECO:0000313" key="2">
    <source>
        <dbReference type="Proteomes" id="UP001732700"/>
    </source>
</evidence>
<dbReference type="Proteomes" id="UP001732700">
    <property type="component" value="Chromosome 2A"/>
</dbReference>
<accession>A0ACD5UIR3</accession>
<keyword evidence="2" id="KW-1185">Reference proteome</keyword>